<sequence>MRLFEIVFILLFGMLWTELDCVRTRGVKNTPDQATHQSVGASHPFSSGNDIVIALPANRVTPHSSTRGRRGQRSEERRAQQEYIKQNRRITRSQLVSHNRGTEHTPLEWAQHPQLNTPYYVENPNGINLTVDLSGLHLGVDHVMPAVENDAPPLGTDLPAENFQQNIEGHEIRQGGSTIDLNGPPPADDE</sequence>
<dbReference type="WBParaSite" id="scf7180000417741.g1704">
    <property type="protein sequence ID" value="scf7180000417741.g1704"/>
    <property type="gene ID" value="scf7180000417741.g1704"/>
</dbReference>
<dbReference type="AlphaFoldDB" id="A0A915NJE3"/>
<accession>A0A915NJE3</accession>
<keyword evidence="2" id="KW-0732">Signal</keyword>
<evidence type="ECO:0000256" key="2">
    <source>
        <dbReference type="SAM" id="SignalP"/>
    </source>
</evidence>
<feature type="region of interest" description="Disordered" evidence="1">
    <location>
        <begin position="170"/>
        <end position="190"/>
    </location>
</feature>
<reference evidence="4" key="1">
    <citation type="submission" date="2022-11" db="UniProtKB">
        <authorList>
            <consortium name="WormBaseParasite"/>
        </authorList>
    </citation>
    <scope>IDENTIFICATION</scope>
</reference>
<dbReference type="Proteomes" id="UP000887560">
    <property type="component" value="Unplaced"/>
</dbReference>
<feature type="chain" id="PRO_5036995769" evidence="2">
    <location>
        <begin position="22"/>
        <end position="190"/>
    </location>
</feature>
<organism evidence="3 4">
    <name type="scientific">Meloidogyne floridensis</name>
    <dbReference type="NCBI Taxonomy" id="298350"/>
    <lineage>
        <taxon>Eukaryota</taxon>
        <taxon>Metazoa</taxon>
        <taxon>Ecdysozoa</taxon>
        <taxon>Nematoda</taxon>
        <taxon>Chromadorea</taxon>
        <taxon>Rhabditida</taxon>
        <taxon>Tylenchina</taxon>
        <taxon>Tylenchomorpha</taxon>
        <taxon>Tylenchoidea</taxon>
        <taxon>Meloidogynidae</taxon>
        <taxon>Meloidogyninae</taxon>
        <taxon>Meloidogyne</taxon>
    </lineage>
</organism>
<feature type="region of interest" description="Disordered" evidence="1">
    <location>
        <begin position="56"/>
        <end position="80"/>
    </location>
</feature>
<protein>
    <submittedName>
        <fullName evidence="4">Secreted protein</fullName>
    </submittedName>
</protein>
<evidence type="ECO:0000313" key="4">
    <source>
        <dbReference type="WBParaSite" id="scf7180000417741.g1704"/>
    </source>
</evidence>
<evidence type="ECO:0000313" key="3">
    <source>
        <dbReference type="Proteomes" id="UP000887560"/>
    </source>
</evidence>
<evidence type="ECO:0000256" key="1">
    <source>
        <dbReference type="SAM" id="MobiDB-lite"/>
    </source>
</evidence>
<proteinExistence type="predicted"/>
<keyword evidence="3" id="KW-1185">Reference proteome</keyword>
<feature type="signal peptide" evidence="2">
    <location>
        <begin position="1"/>
        <end position="21"/>
    </location>
</feature>
<name>A0A915NJE3_9BILA</name>